<evidence type="ECO:0000256" key="2">
    <source>
        <dbReference type="SAM" id="MobiDB-lite"/>
    </source>
</evidence>
<dbReference type="OMA" id="GEQMEPW"/>
<dbReference type="Gene3D" id="1.20.1050.10">
    <property type="match status" value="1"/>
</dbReference>
<dbReference type="SUPFAM" id="SSF52833">
    <property type="entry name" value="Thioredoxin-like"/>
    <property type="match status" value="1"/>
</dbReference>
<dbReference type="EMBL" id="PZQS01000012">
    <property type="protein sequence ID" value="PVD20898.1"/>
    <property type="molecule type" value="Genomic_DNA"/>
</dbReference>
<dbReference type="GO" id="GO:0000266">
    <property type="term" value="P:mitochondrial fission"/>
    <property type="evidence" value="ECO:0007669"/>
    <property type="project" value="TreeGrafter"/>
</dbReference>
<dbReference type="GO" id="GO:0006626">
    <property type="term" value="P:protein targeting to mitochondrion"/>
    <property type="evidence" value="ECO:0007669"/>
    <property type="project" value="TreeGrafter"/>
</dbReference>
<gene>
    <name evidence="5" type="ORF">C0Q70_19061</name>
</gene>
<evidence type="ECO:0000313" key="6">
    <source>
        <dbReference type="Proteomes" id="UP000245119"/>
    </source>
</evidence>
<evidence type="ECO:0000259" key="4">
    <source>
        <dbReference type="PROSITE" id="PS50404"/>
    </source>
</evidence>
<dbReference type="GO" id="GO:0005741">
    <property type="term" value="C:mitochondrial outer membrane"/>
    <property type="evidence" value="ECO:0007669"/>
    <property type="project" value="TreeGrafter"/>
</dbReference>
<organism evidence="5 6">
    <name type="scientific">Pomacea canaliculata</name>
    <name type="common">Golden apple snail</name>
    <dbReference type="NCBI Taxonomy" id="400727"/>
    <lineage>
        <taxon>Eukaryota</taxon>
        <taxon>Metazoa</taxon>
        <taxon>Spiralia</taxon>
        <taxon>Lophotrochozoa</taxon>
        <taxon>Mollusca</taxon>
        <taxon>Gastropoda</taxon>
        <taxon>Caenogastropoda</taxon>
        <taxon>Architaenioglossa</taxon>
        <taxon>Ampullarioidea</taxon>
        <taxon>Ampullariidae</taxon>
        <taxon>Pomacea</taxon>
    </lineage>
</organism>
<dbReference type="STRING" id="400727.A0A2T7NIC2"/>
<feature type="region of interest" description="Disordered" evidence="2">
    <location>
        <begin position="1"/>
        <end position="28"/>
    </location>
</feature>
<accession>A0A2T7NIC2</accession>
<dbReference type="AlphaFoldDB" id="A0A2T7NIC2"/>
<protein>
    <recommendedName>
        <fullName evidence="4">GST N-terminal domain-containing protein</fullName>
    </recommendedName>
</protein>
<keyword evidence="3" id="KW-0472">Membrane</keyword>
<dbReference type="Gene3D" id="3.40.30.10">
    <property type="entry name" value="Glutaredoxin"/>
    <property type="match status" value="1"/>
</dbReference>
<dbReference type="Pfam" id="PF13417">
    <property type="entry name" value="GST_N_3"/>
    <property type="match status" value="1"/>
</dbReference>
<dbReference type="Proteomes" id="UP000245119">
    <property type="component" value="Linkage Group LG12"/>
</dbReference>
<dbReference type="InterPro" id="IPR004045">
    <property type="entry name" value="Glutathione_S-Trfase_N"/>
</dbReference>
<proteinExistence type="inferred from homology"/>
<sequence length="343" mass="38035">MSDSGGEPAETLAGNKPASGISDADNNEKENESEITLYYFPTSFSSQKVLLAAYEKGIKFKPRLVSLFHGQHMEPWYVKLNPEGTHVPVLVKGNTILNDPEDIIDYIDTLKNGATLVPDVNTPEGQAVKAAREQLNAVAVDVITYGVVFHPHLSASGCHMPSAVQRSMRENFARRLQYLTHKATQYPELRDGYLAKSQTAAHKYDIITDEEKVKGHLSHLDSLFQDMEKLLAAAESKSGAGCETWLFGPTFTAADIALSVLLHRLLLLGLDARFFPAHRCPHTHRYMHQLLRHPPFLRIQKEVGGLRFTLLWEDLKAASPYVAVAAGVGVTAALAYWLLKRAH</sequence>
<dbReference type="PANTHER" id="PTHR44188:SF1">
    <property type="entry name" value="GDAP1, ISOFORM A"/>
    <property type="match status" value="1"/>
</dbReference>
<feature type="transmembrane region" description="Helical" evidence="3">
    <location>
        <begin position="318"/>
        <end position="339"/>
    </location>
</feature>
<evidence type="ECO:0000256" key="3">
    <source>
        <dbReference type="SAM" id="Phobius"/>
    </source>
</evidence>
<name>A0A2T7NIC2_POMCA</name>
<dbReference type="PROSITE" id="PS50404">
    <property type="entry name" value="GST_NTER"/>
    <property type="match status" value="1"/>
</dbReference>
<reference evidence="5 6" key="1">
    <citation type="submission" date="2018-04" db="EMBL/GenBank/DDBJ databases">
        <title>The genome of golden apple snail Pomacea canaliculata provides insight into stress tolerance and invasive adaptation.</title>
        <authorList>
            <person name="Liu C."/>
            <person name="Liu B."/>
            <person name="Ren Y."/>
            <person name="Zhang Y."/>
            <person name="Wang H."/>
            <person name="Li S."/>
            <person name="Jiang F."/>
            <person name="Yin L."/>
            <person name="Zhang G."/>
            <person name="Qian W."/>
            <person name="Fan W."/>
        </authorList>
    </citation>
    <scope>NUCLEOTIDE SEQUENCE [LARGE SCALE GENOMIC DNA]</scope>
    <source>
        <strain evidence="5">SZHN2017</strain>
        <tissue evidence="5">Muscle</tissue>
    </source>
</reference>
<keyword evidence="3" id="KW-0812">Transmembrane</keyword>
<dbReference type="GO" id="GO:0008053">
    <property type="term" value="P:mitochondrial fusion"/>
    <property type="evidence" value="ECO:0007669"/>
    <property type="project" value="TreeGrafter"/>
</dbReference>
<dbReference type="InterPro" id="IPR036249">
    <property type="entry name" value="Thioredoxin-like_sf"/>
</dbReference>
<evidence type="ECO:0000313" key="5">
    <source>
        <dbReference type="EMBL" id="PVD20898.1"/>
    </source>
</evidence>
<dbReference type="OrthoDB" id="249703at2759"/>
<feature type="domain" description="GST N-terminal" evidence="4">
    <location>
        <begin position="33"/>
        <end position="115"/>
    </location>
</feature>
<keyword evidence="3" id="KW-1133">Transmembrane helix</keyword>
<comment type="caution">
    <text evidence="5">The sequence shown here is derived from an EMBL/GenBank/DDBJ whole genome shotgun (WGS) entry which is preliminary data.</text>
</comment>
<dbReference type="InterPro" id="IPR036282">
    <property type="entry name" value="Glutathione-S-Trfase_C_sf"/>
</dbReference>
<keyword evidence="6" id="KW-1185">Reference proteome</keyword>
<dbReference type="SUPFAM" id="SSF47616">
    <property type="entry name" value="GST C-terminal domain-like"/>
    <property type="match status" value="1"/>
</dbReference>
<dbReference type="PANTHER" id="PTHR44188">
    <property type="entry name" value="GDAP1, ISOFORM A"/>
    <property type="match status" value="1"/>
</dbReference>
<comment type="similarity">
    <text evidence="1">Belongs to the GST superfamily.</text>
</comment>
<evidence type="ECO:0000256" key="1">
    <source>
        <dbReference type="ARBA" id="ARBA00007409"/>
    </source>
</evidence>
<dbReference type="Pfam" id="PF13410">
    <property type="entry name" value="GST_C_2"/>
    <property type="match status" value="1"/>
</dbReference>